<gene>
    <name evidence="1" type="ORF">H6G06_25080</name>
</gene>
<proteinExistence type="predicted"/>
<dbReference type="EMBL" id="JACJQU010000027">
    <property type="protein sequence ID" value="MBD2296667.1"/>
    <property type="molecule type" value="Genomic_DNA"/>
</dbReference>
<dbReference type="Pfam" id="PF01724">
    <property type="entry name" value="DUF29"/>
    <property type="match status" value="1"/>
</dbReference>
<comment type="caution">
    <text evidence="1">The sequence shown here is derived from an EMBL/GenBank/DDBJ whole genome shotgun (WGS) entry which is preliminary data.</text>
</comment>
<accession>A0A926WLD1</accession>
<reference evidence="2" key="1">
    <citation type="journal article" date="2020" name="ISME J.">
        <title>Comparative genomics reveals insights into cyanobacterial evolution and habitat adaptation.</title>
        <authorList>
            <person name="Chen M.Y."/>
            <person name="Teng W.K."/>
            <person name="Zhao L."/>
            <person name="Hu C.X."/>
            <person name="Zhou Y.K."/>
            <person name="Han B.P."/>
            <person name="Song L.R."/>
            <person name="Shu W.S."/>
        </authorList>
    </citation>
    <scope>NUCLEOTIDE SEQUENCE [LARGE SCALE GENOMIC DNA]</scope>
    <source>
        <strain evidence="2">FACHB-251</strain>
    </source>
</reference>
<evidence type="ECO:0000313" key="1">
    <source>
        <dbReference type="EMBL" id="MBD2296667.1"/>
    </source>
</evidence>
<dbReference type="AlphaFoldDB" id="A0A926WLD1"/>
<name>A0A926WLD1_9NOST</name>
<protein>
    <submittedName>
        <fullName evidence="1">DUF29 domain-containing protein</fullName>
    </submittedName>
</protein>
<keyword evidence="2" id="KW-1185">Reference proteome</keyword>
<organism evidence="1 2">
    <name type="scientific">Anabaena sphaerica FACHB-251</name>
    <dbReference type="NCBI Taxonomy" id="2692883"/>
    <lineage>
        <taxon>Bacteria</taxon>
        <taxon>Bacillati</taxon>
        <taxon>Cyanobacteriota</taxon>
        <taxon>Cyanophyceae</taxon>
        <taxon>Nostocales</taxon>
        <taxon>Nostocaceae</taxon>
        <taxon>Anabaena</taxon>
    </lineage>
</organism>
<dbReference type="Gene3D" id="1.20.1220.20">
    <property type="entry name" value="Uncharcterised protein PF01724"/>
    <property type="match status" value="1"/>
</dbReference>
<sequence length="165" mass="19352">MQIPKIQPTAANLKDNLYETDFYTWTQEQANLLRHQQWSLLDLSNLIEEIESLGRKERQELRNRLSILIGHLLKWEYQPGKRSRSWLATIRIQRRDILKLLNENPSLKSQVEILMVEAYENSRDLASGETNLPCSIFPDQCSYSLDDILSDRFYPGEPANDDLMK</sequence>
<dbReference type="Proteomes" id="UP000662185">
    <property type="component" value="Unassembled WGS sequence"/>
</dbReference>
<dbReference type="PANTHER" id="PTHR34235:SF4">
    <property type="entry name" value="SLR0291 PROTEIN"/>
    <property type="match status" value="1"/>
</dbReference>
<dbReference type="InterPro" id="IPR002636">
    <property type="entry name" value="DUF29"/>
</dbReference>
<dbReference type="PANTHER" id="PTHR34235">
    <property type="entry name" value="SLR1203 PROTEIN-RELATED"/>
    <property type="match status" value="1"/>
</dbReference>
<dbReference type="RefSeq" id="WP_190564784.1">
    <property type="nucleotide sequence ID" value="NZ_JACJQU010000027.1"/>
</dbReference>
<evidence type="ECO:0000313" key="2">
    <source>
        <dbReference type="Proteomes" id="UP000662185"/>
    </source>
</evidence>